<evidence type="ECO:0000313" key="2">
    <source>
        <dbReference type="EMBL" id="SCM57827.1"/>
    </source>
</evidence>
<sequence>MDPYQLAFDIALNTDRSLFVTGKAGTGKTTFLHRLKEASRKQMAVVAPTGVAAINAGGTTIHSFFQLPFTPFIPTPEGRKNLVAKSRMRSSRRRVLQELELLVIDEISMVRADLLDAMDATLRHFRYRNNELFGGVQVIFIGDMFQLAPVAKEEEWRLLSRYYQSPYFFHSQAVIQDPPFYIEFEKIYRQTNSSFIRVLNEIRDNSLTDESFRLLEKRYNPLFTPPEEEDYIILTTHNNKADRINAEELDKLEGETYTFEAGIGGDYPERNYPTEPVLELKVGARVMFLRNDTETPRRFYNGKIGVVDAIDDDRIVVRCKEDEYIEVERATWENIGYTVDTETKQVEENVLGKFSQYPLRLAWAITIHKSQGLTFDKAVIDAGMAFAPGQVYVALSRCRSLEGIVLLSKIRPESISTDYQVIDHEKNRQPITAIEQQLADARGVYRLRLLESVFDFTGIARQCKRMLSEMDAIRASFNEETLTHLRDIHGQLQAVDEVAVKFRVQLRSIFHQEPIKEEYLQERLHAAHDFFSEKIDRLIKTLRQSPAKTDSRNHAAEYNEAIQDIFSDLALKKHMLGNMKSDASIEAYFEERNGFVLPSFHVNAYTKSSTARADLSHPGLYRLLVEERDRICEPRDLPIYIVAGSKTLYEMAEYLPQNEKELLQISGFGAVKVEKYGQAFLSIIRSYCEERDLPSRLLEKKASKRKSKEKKQKGDSQRISLELHRAGKNIEEIAEERNLAVSTIGTHLAKYVEKGELDVTDFVSRDRLQLAEEKLRARSPDESMYYALQFDFSNTEIMMILAYHRNRSLSIT</sequence>
<keyword evidence="2" id="KW-0547">Nucleotide-binding</keyword>
<dbReference type="InterPro" id="IPR010997">
    <property type="entry name" value="HRDC-like_sf"/>
</dbReference>
<dbReference type="PANTHER" id="PTHR47642">
    <property type="entry name" value="ATP-DEPENDENT DNA HELICASE"/>
    <property type="match status" value="1"/>
</dbReference>
<evidence type="ECO:0000313" key="3">
    <source>
        <dbReference type="Proteomes" id="UP000178485"/>
    </source>
</evidence>
<dbReference type="InterPro" id="IPR044876">
    <property type="entry name" value="HRDC_dom_sf"/>
</dbReference>
<dbReference type="InterPro" id="IPR051055">
    <property type="entry name" value="PIF1_helicase"/>
</dbReference>
<dbReference type="SUPFAM" id="SSF52540">
    <property type="entry name" value="P-loop containing nucleoside triphosphate hydrolases"/>
    <property type="match status" value="2"/>
</dbReference>
<keyword evidence="3" id="KW-1185">Reference proteome</keyword>
<dbReference type="InterPro" id="IPR010285">
    <property type="entry name" value="DNA_helicase_pif1-like_DEAD"/>
</dbReference>
<keyword evidence="2" id="KW-0378">Hydrolase</keyword>
<dbReference type="SMART" id="SM00382">
    <property type="entry name" value="AAA"/>
    <property type="match status" value="1"/>
</dbReference>
<dbReference type="RefSeq" id="WP_071136854.1">
    <property type="nucleotide sequence ID" value="NZ_LT608328.1"/>
</dbReference>
<dbReference type="CDD" id="cd18809">
    <property type="entry name" value="SF1_C_RecD"/>
    <property type="match status" value="1"/>
</dbReference>
<proteinExistence type="predicted"/>
<dbReference type="InterPro" id="IPR002121">
    <property type="entry name" value="HRDC_dom"/>
</dbReference>
<keyword evidence="2" id="KW-0067">ATP-binding</keyword>
<accession>A0A1G4G7A7</accession>
<dbReference type="Proteomes" id="UP000178485">
    <property type="component" value="Chromosome i"/>
</dbReference>
<dbReference type="Gene3D" id="3.40.50.300">
    <property type="entry name" value="P-loop containing nucleotide triphosphate hydrolases"/>
    <property type="match status" value="1"/>
</dbReference>
<dbReference type="Gene3D" id="1.10.150.80">
    <property type="entry name" value="HRDC domain"/>
    <property type="match status" value="1"/>
</dbReference>
<keyword evidence="2" id="KW-0347">Helicase</keyword>
<name>A0A1G4G7A7_9BACT</name>
<organism evidence="2 3">
    <name type="scientific">Petrimonas mucosa</name>
    <dbReference type="NCBI Taxonomy" id="1642646"/>
    <lineage>
        <taxon>Bacteria</taxon>
        <taxon>Pseudomonadati</taxon>
        <taxon>Bacteroidota</taxon>
        <taxon>Bacteroidia</taxon>
        <taxon>Bacteroidales</taxon>
        <taxon>Dysgonomonadaceae</taxon>
        <taxon>Petrimonas</taxon>
    </lineage>
</organism>
<reference evidence="2 3" key="1">
    <citation type="submission" date="2016-08" db="EMBL/GenBank/DDBJ databases">
        <authorList>
            <person name="Seilhamer J.J."/>
        </authorList>
    </citation>
    <scope>NUCLEOTIDE SEQUENCE [LARGE SCALE GENOMIC DNA]</scope>
    <source>
        <strain evidence="2">ING2-E5A</strain>
    </source>
</reference>
<dbReference type="GO" id="GO:0000166">
    <property type="term" value="F:nucleotide binding"/>
    <property type="evidence" value="ECO:0007669"/>
    <property type="project" value="InterPro"/>
</dbReference>
<dbReference type="GO" id="GO:0003676">
    <property type="term" value="F:nucleic acid binding"/>
    <property type="evidence" value="ECO:0007669"/>
    <property type="project" value="InterPro"/>
</dbReference>
<dbReference type="AlphaFoldDB" id="A0A1G4G7A7"/>
<dbReference type="EC" id="3.6.4.12" evidence="2"/>
<dbReference type="GO" id="GO:0000723">
    <property type="term" value="P:telomere maintenance"/>
    <property type="evidence" value="ECO:0007669"/>
    <property type="project" value="InterPro"/>
</dbReference>
<protein>
    <submittedName>
        <fullName evidence="2">ATP-dependent DNA helicase pif1</fullName>
        <ecNumber evidence="2">3.6.4.12</ecNumber>
    </submittedName>
</protein>
<dbReference type="InterPro" id="IPR003593">
    <property type="entry name" value="AAA+_ATPase"/>
</dbReference>
<feature type="domain" description="HRDC" evidence="1">
    <location>
        <begin position="614"/>
        <end position="694"/>
    </location>
</feature>
<dbReference type="InterPro" id="IPR027417">
    <property type="entry name" value="P-loop_NTPase"/>
</dbReference>
<dbReference type="InterPro" id="IPR029491">
    <property type="entry name" value="Helicase_HTH"/>
</dbReference>
<dbReference type="KEGG" id="pmuc:ING2E5A_1528"/>
<dbReference type="Pfam" id="PF00570">
    <property type="entry name" value="HRDC"/>
    <property type="match status" value="1"/>
</dbReference>
<dbReference type="STRING" id="1642646.ING2E5A_1528"/>
<dbReference type="GO" id="GO:0016787">
    <property type="term" value="F:hydrolase activity"/>
    <property type="evidence" value="ECO:0007669"/>
    <property type="project" value="UniProtKB-KW"/>
</dbReference>
<dbReference type="EMBL" id="LT608328">
    <property type="protein sequence ID" value="SCM57827.1"/>
    <property type="molecule type" value="Genomic_DNA"/>
</dbReference>
<dbReference type="Gene3D" id="2.30.30.940">
    <property type="match status" value="1"/>
</dbReference>
<gene>
    <name evidence="2" type="primary">pif1</name>
    <name evidence="2" type="ORF">ING2E5A_1528</name>
</gene>
<dbReference type="SMART" id="SM00341">
    <property type="entry name" value="HRDC"/>
    <property type="match status" value="1"/>
</dbReference>
<dbReference type="Pfam" id="PF05970">
    <property type="entry name" value="PIF1"/>
    <property type="match status" value="1"/>
</dbReference>
<evidence type="ECO:0000259" key="1">
    <source>
        <dbReference type="PROSITE" id="PS50967"/>
    </source>
</evidence>
<dbReference type="FunFam" id="3.40.50.300:FF:001498">
    <property type="entry name" value="ATP-dependent DNA helicase"/>
    <property type="match status" value="1"/>
</dbReference>
<dbReference type="GO" id="GO:0006281">
    <property type="term" value="P:DNA repair"/>
    <property type="evidence" value="ECO:0007669"/>
    <property type="project" value="InterPro"/>
</dbReference>
<dbReference type="PROSITE" id="PS50967">
    <property type="entry name" value="HRDC"/>
    <property type="match status" value="1"/>
</dbReference>
<dbReference type="SUPFAM" id="SSF47819">
    <property type="entry name" value="HRDC-like"/>
    <property type="match status" value="1"/>
</dbReference>
<dbReference type="GO" id="GO:0003678">
    <property type="term" value="F:DNA helicase activity"/>
    <property type="evidence" value="ECO:0007669"/>
    <property type="project" value="UniProtKB-EC"/>
</dbReference>
<dbReference type="Pfam" id="PF14493">
    <property type="entry name" value="HTH_40"/>
    <property type="match status" value="1"/>
</dbReference>